<dbReference type="EMBL" id="KZ824775">
    <property type="protein sequence ID" value="RAH85475.1"/>
    <property type="molecule type" value="Genomic_DNA"/>
</dbReference>
<protein>
    <submittedName>
        <fullName evidence="2">Uncharacterized protein</fullName>
    </submittedName>
</protein>
<evidence type="ECO:0000256" key="1">
    <source>
        <dbReference type="SAM" id="MobiDB-lite"/>
    </source>
</evidence>
<evidence type="ECO:0000313" key="3">
    <source>
        <dbReference type="Proteomes" id="UP000249497"/>
    </source>
</evidence>
<evidence type="ECO:0000313" key="2">
    <source>
        <dbReference type="EMBL" id="RAH85475.1"/>
    </source>
</evidence>
<dbReference type="GeneID" id="37170371"/>
<feature type="region of interest" description="Disordered" evidence="1">
    <location>
        <begin position="1"/>
        <end position="22"/>
    </location>
</feature>
<dbReference type="AlphaFoldDB" id="A0A8T8XBL1"/>
<sequence length="123" mass="13750">MSPQSRHRLSMHSQPHQRKPKVTMCTVAKCTKQAPSSKPILGCARCHAQALALLPAHHPQSRSPSINHLSNHERTFTFPSDTNAPHLRLGPPQLQLYPFQHGQPRQPPGTNPPRRNQDATRIA</sequence>
<feature type="compositionally biased region" description="Basic residues" evidence="1">
    <location>
        <begin position="1"/>
        <end position="21"/>
    </location>
</feature>
<gene>
    <name evidence="2" type="ORF">BO86DRAFT_191589</name>
</gene>
<dbReference type="RefSeq" id="XP_025531369.1">
    <property type="nucleotide sequence ID" value="XM_025666679.1"/>
</dbReference>
<organism evidence="2 3">
    <name type="scientific">Aspergillus japonicus CBS 114.51</name>
    <dbReference type="NCBI Taxonomy" id="1448312"/>
    <lineage>
        <taxon>Eukaryota</taxon>
        <taxon>Fungi</taxon>
        <taxon>Dikarya</taxon>
        <taxon>Ascomycota</taxon>
        <taxon>Pezizomycotina</taxon>
        <taxon>Eurotiomycetes</taxon>
        <taxon>Eurotiomycetidae</taxon>
        <taxon>Eurotiales</taxon>
        <taxon>Aspergillaceae</taxon>
        <taxon>Aspergillus</taxon>
        <taxon>Aspergillus subgen. Circumdati</taxon>
    </lineage>
</organism>
<name>A0A8T8XBL1_ASPJA</name>
<keyword evidence="3" id="KW-1185">Reference proteome</keyword>
<reference evidence="2 3" key="1">
    <citation type="submission" date="2018-02" db="EMBL/GenBank/DDBJ databases">
        <title>The genomes of Aspergillus section Nigri reveals drivers in fungal speciation.</title>
        <authorList>
            <consortium name="DOE Joint Genome Institute"/>
            <person name="Vesth T.C."/>
            <person name="Nybo J."/>
            <person name="Theobald S."/>
            <person name="Brandl J."/>
            <person name="Frisvad J.C."/>
            <person name="Nielsen K.F."/>
            <person name="Lyhne E.K."/>
            <person name="Kogle M.E."/>
            <person name="Kuo A."/>
            <person name="Riley R."/>
            <person name="Clum A."/>
            <person name="Nolan M."/>
            <person name="Lipzen A."/>
            <person name="Salamov A."/>
            <person name="Henrissat B."/>
            <person name="Wiebenga A."/>
            <person name="De vries R.P."/>
            <person name="Grigoriev I.V."/>
            <person name="Mortensen U.H."/>
            <person name="Andersen M.R."/>
            <person name="Baker S.E."/>
        </authorList>
    </citation>
    <scope>NUCLEOTIDE SEQUENCE [LARGE SCALE GENOMIC DNA]</scope>
    <source>
        <strain evidence="2 3">CBS 114.51</strain>
    </source>
</reference>
<dbReference type="Proteomes" id="UP000249497">
    <property type="component" value="Unassembled WGS sequence"/>
</dbReference>
<accession>A0A8T8XBL1</accession>
<feature type="region of interest" description="Disordered" evidence="1">
    <location>
        <begin position="57"/>
        <end position="123"/>
    </location>
</feature>
<proteinExistence type="predicted"/>